<proteinExistence type="predicted"/>
<feature type="transmembrane region" description="Helical" evidence="1">
    <location>
        <begin position="53"/>
        <end position="71"/>
    </location>
</feature>
<name>A0A9W7XJ55_9FUNG</name>
<organism evidence="2 3">
    <name type="scientific">Coemansia asiatica</name>
    <dbReference type="NCBI Taxonomy" id="1052880"/>
    <lineage>
        <taxon>Eukaryota</taxon>
        <taxon>Fungi</taxon>
        <taxon>Fungi incertae sedis</taxon>
        <taxon>Zoopagomycota</taxon>
        <taxon>Kickxellomycotina</taxon>
        <taxon>Kickxellomycetes</taxon>
        <taxon>Kickxellales</taxon>
        <taxon>Kickxellaceae</taxon>
        <taxon>Coemansia</taxon>
    </lineage>
</organism>
<reference evidence="2" key="1">
    <citation type="submission" date="2022-07" db="EMBL/GenBank/DDBJ databases">
        <title>Phylogenomic reconstructions and comparative analyses of Kickxellomycotina fungi.</title>
        <authorList>
            <person name="Reynolds N.K."/>
            <person name="Stajich J.E."/>
            <person name="Barry K."/>
            <person name="Grigoriev I.V."/>
            <person name="Crous P."/>
            <person name="Smith M.E."/>
        </authorList>
    </citation>
    <scope>NUCLEOTIDE SEQUENCE</scope>
    <source>
        <strain evidence="2">NBRC 105413</strain>
    </source>
</reference>
<evidence type="ECO:0000256" key="1">
    <source>
        <dbReference type="SAM" id="Phobius"/>
    </source>
</evidence>
<protein>
    <submittedName>
        <fullName evidence="2">Uncharacterized protein</fullName>
    </submittedName>
</protein>
<keyword evidence="3" id="KW-1185">Reference proteome</keyword>
<gene>
    <name evidence="2" type="ORF">LPJ64_004427</name>
</gene>
<feature type="transmembrane region" description="Helical" evidence="1">
    <location>
        <begin position="20"/>
        <end position="41"/>
    </location>
</feature>
<evidence type="ECO:0000313" key="3">
    <source>
        <dbReference type="Proteomes" id="UP001145021"/>
    </source>
</evidence>
<keyword evidence="1" id="KW-1133">Transmembrane helix</keyword>
<accession>A0A9W7XJ55</accession>
<comment type="caution">
    <text evidence="2">The sequence shown here is derived from an EMBL/GenBank/DDBJ whole genome shotgun (WGS) entry which is preliminary data.</text>
</comment>
<dbReference type="Proteomes" id="UP001145021">
    <property type="component" value="Unassembled WGS sequence"/>
</dbReference>
<keyword evidence="1" id="KW-0812">Transmembrane</keyword>
<dbReference type="AlphaFoldDB" id="A0A9W7XJ55"/>
<dbReference type="EMBL" id="JANBOH010000215">
    <property type="protein sequence ID" value="KAJ1643836.1"/>
    <property type="molecule type" value="Genomic_DNA"/>
</dbReference>
<sequence length="132" mass="14638">MTYFVFRNVKDPLKSAYISNYVFTSITICMLLVPSFPFAEVKKMRFPVFKKKMIGTLILVAWYMSIATFLVSDPVFRLSKNSDGNNTEKAVYPLMAAVSCSFALASALGIVTAVLNTDKPKPTPNPEIAVQV</sequence>
<evidence type="ECO:0000313" key="2">
    <source>
        <dbReference type="EMBL" id="KAJ1643836.1"/>
    </source>
</evidence>
<keyword evidence="1" id="KW-0472">Membrane</keyword>
<feature type="transmembrane region" description="Helical" evidence="1">
    <location>
        <begin position="91"/>
        <end position="115"/>
    </location>
</feature>